<feature type="region of interest" description="Disordered" evidence="1">
    <location>
        <begin position="227"/>
        <end position="250"/>
    </location>
</feature>
<evidence type="ECO:0000313" key="2">
    <source>
        <dbReference type="EMBL" id="GFQ89822.1"/>
    </source>
</evidence>
<organism evidence="2 3">
    <name type="scientific">Trichonephila clavata</name>
    <name type="common">Joro spider</name>
    <name type="synonym">Nephila clavata</name>
    <dbReference type="NCBI Taxonomy" id="2740835"/>
    <lineage>
        <taxon>Eukaryota</taxon>
        <taxon>Metazoa</taxon>
        <taxon>Ecdysozoa</taxon>
        <taxon>Arthropoda</taxon>
        <taxon>Chelicerata</taxon>
        <taxon>Arachnida</taxon>
        <taxon>Araneae</taxon>
        <taxon>Araneomorphae</taxon>
        <taxon>Entelegynae</taxon>
        <taxon>Araneoidea</taxon>
        <taxon>Nephilidae</taxon>
        <taxon>Trichonephila</taxon>
    </lineage>
</organism>
<comment type="caution">
    <text evidence="2">The sequence shown here is derived from an EMBL/GenBank/DDBJ whole genome shotgun (WGS) entry which is preliminary data.</text>
</comment>
<evidence type="ECO:0000313" key="3">
    <source>
        <dbReference type="Proteomes" id="UP000887116"/>
    </source>
</evidence>
<dbReference type="EMBL" id="BMAO01023607">
    <property type="protein sequence ID" value="GFQ89822.1"/>
    <property type="molecule type" value="Genomic_DNA"/>
</dbReference>
<evidence type="ECO:0000256" key="1">
    <source>
        <dbReference type="SAM" id="MobiDB-lite"/>
    </source>
</evidence>
<accession>A0A8X6I8U1</accession>
<gene>
    <name evidence="2" type="primary">NCL1_47773</name>
    <name evidence="2" type="ORF">TNCT_22891</name>
</gene>
<dbReference type="AlphaFoldDB" id="A0A8X6I8U1"/>
<dbReference type="OrthoDB" id="6421076at2759"/>
<name>A0A8X6I8U1_TRICU</name>
<feature type="compositionally biased region" description="Basic and acidic residues" evidence="1">
    <location>
        <begin position="231"/>
        <end position="241"/>
    </location>
</feature>
<dbReference type="Proteomes" id="UP000887116">
    <property type="component" value="Unassembled WGS sequence"/>
</dbReference>
<keyword evidence="3" id="KW-1185">Reference proteome</keyword>
<proteinExistence type="predicted"/>
<reference evidence="2" key="1">
    <citation type="submission" date="2020-07" db="EMBL/GenBank/DDBJ databases">
        <title>Multicomponent nature underlies the extraordinary mechanical properties of spider dragline silk.</title>
        <authorList>
            <person name="Kono N."/>
            <person name="Nakamura H."/>
            <person name="Mori M."/>
            <person name="Yoshida Y."/>
            <person name="Ohtoshi R."/>
            <person name="Malay A.D."/>
            <person name="Moran D.A.P."/>
            <person name="Tomita M."/>
            <person name="Numata K."/>
            <person name="Arakawa K."/>
        </authorList>
    </citation>
    <scope>NUCLEOTIDE SEQUENCE</scope>
</reference>
<protein>
    <submittedName>
        <fullName evidence="2">Uncharacterized protein</fullName>
    </submittedName>
</protein>
<sequence>MPSDPIFQHLLEVFFPYCCMGALDLHTVFCKDVTPKGPLTKNLLDLIADAFAVLEISIHIAWSKILGNERTVMMQSAQLYVWHIMNMCWGEKQMVIDIYDRTLSVIALVRYMSEIICFNTGKKFYKLNFRILTAFFENCLREDFKKRGGWKRLEKHILNRKYREYYNECATYGFLIDDIPYDLKVRIRHSFTSKSTFRMEVSNDMINDLTQEVMSFVGTSLLNEINSPKTNTEKSVPKEAEGSSSTKDNGLEVSDMLLSSKKQINLCVNHLNQFEEKLKELISIFELLDTK</sequence>